<feature type="repeat" description="CSPG" evidence="8">
    <location>
        <begin position="410"/>
        <end position="497"/>
    </location>
</feature>
<dbReference type="PROSITE" id="PS50041">
    <property type="entry name" value="C_TYPE_LECTIN_2"/>
    <property type="match status" value="1"/>
</dbReference>
<keyword evidence="13" id="KW-1185">Reference proteome</keyword>
<dbReference type="GO" id="GO:0046872">
    <property type="term" value="F:metal ion binding"/>
    <property type="evidence" value="ECO:0007669"/>
    <property type="project" value="UniProtKB-KW"/>
</dbReference>
<feature type="compositionally biased region" description="Pro residues" evidence="9">
    <location>
        <begin position="1892"/>
        <end position="1906"/>
    </location>
</feature>
<keyword evidence="5" id="KW-0106">Calcium</keyword>
<organism evidence="12 13">
    <name type="scientific">Bagarius yarrelli</name>
    <name type="common">Goonch</name>
    <name type="synonym">Bagrus yarrelli</name>
    <dbReference type="NCBI Taxonomy" id="175774"/>
    <lineage>
        <taxon>Eukaryota</taxon>
        <taxon>Metazoa</taxon>
        <taxon>Chordata</taxon>
        <taxon>Craniata</taxon>
        <taxon>Vertebrata</taxon>
        <taxon>Euteleostomi</taxon>
        <taxon>Actinopterygii</taxon>
        <taxon>Neopterygii</taxon>
        <taxon>Teleostei</taxon>
        <taxon>Ostariophysi</taxon>
        <taxon>Siluriformes</taxon>
        <taxon>Sisoridae</taxon>
        <taxon>Sisorinae</taxon>
        <taxon>Bagarius</taxon>
    </lineage>
</organism>
<dbReference type="GO" id="GO:0007154">
    <property type="term" value="P:cell communication"/>
    <property type="evidence" value="ECO:0007669"/>
    <property type="project" value="InterPro"/>
</dbReference>
<dbReference type="InterPro" id="IPR051561">
    <property type="entry name" value="FRAS1_ECM"/>
</dbReference>
<feature type="repeat" description="CSPG" evidence="8">
    <location>
        <begin position="518"/>
        <end position="612"/>
    </location>
</feature>
<feature type="repeat" description="CSPG" evidence="8">
    <location>
        <begin position="1020"/>
        <end position="1122"/>
    </location>
</feature>
<feature type="chain" id="PRO_5021774064" evidence="10">
    <location>
        <begin position="23"/>
        <end position="2177"/>
    </location>
</feature>
<dbReference type="SMART" id="SM00034">
    <property type="entry name" value="CLECT"/>
    <property type="match status" value="1"/>
</dbReference>
<feature type="repeat" description="CSPG" evidence="8">
    <location>
        <begin position="887"/>
        <end position="979"/>
    </location>
</feature>
<name>A0A556TS76_BAGYA</name>
<dbReference type="EMBL" id="VCAZ01000015">
    <property type="protein sequence ID" value="TSK53706.1"/>
    <property type="molecule type" value="Genomic_DNA"/>
</dbReference>
<accession>A0A556TS76</accession>
<evidence type="ECO:0000256" key="6">
    <source>
        <dbReference type="ARBA" id="ARBA00022889"/>
    </source>
</evidence>
<feature type="repeat" description="CSPG" evidence="8">
    <location>
        <begin position="291"/>
        <end position="385"/>
    </location>
</feature>
<dbReference type="InterPro" id="IPR001304">
    <property type="entry name" value="C-type_lectin-like"/>
</dbReference>
<feature type="compositionally biased region" description="Polar residues" evidence="9">
    <location>
        <begin position="1948"/>
        <end position="1970"/>
    </location>
</feature>
<dbReference type="PANTHER" id="PTHR45739:SF3">
    <property type="entry name" value="FRAS-RELATED EXTRACELLULAR MATRIX PROTEIN 1B PRECURSOR"/>
    <property type="match status" value="1"/>
</dbReference>
<dbReference type="InterPro" id="IPR038081">
    <property type="entry name" value="CalX-like_sf"/>
</dbReference>
<dbReference type="OrthoDB" id="430044at2759"/>
<keyword evidence="6" id="KW-0130">Cell adhesion</keyword>
<proteinExistence type="inferred from homology"/>
<feature type="region of interest" description="Disordered" evidence="9">
    <location>
        <begin position="1875"/>
        <end position="1918"/>
    </location>
</feature>
<evidence type="ECO:0000256" key="8">
    <source>
        <dbReference type="PROSITE-ProRule" id="PRU01201"/>
    </source>
</evidence>
<keyword evidence="3 10" id="KW-0732">Signal</keyword>
<dbReference type="Pfam" id="PF00059">
    <property type="entry name" value="Lectin_C"/>
    <property type="match status" value="1"/>
</dbReference>
<evidence type="ECO:0000256" key="4">
    <source>
        <dbReference type="ARBA" id="ARBA00022737"/>
    </source>
</evidence>
<evidence type="ECO:0000256" key="7">
    <source>
        <dbReference type="ARBA" id="ARBA00023180"/>
    </source>
</evidence>
<evidence type="ECO:0000313" key="13">
    <source>
        <dbReference type="Proteomes" id="UP000319801"/>
    </source>
</evidence>
<dbReference type="Pfam" id="PF03160">
    <property type="entry name" value="Calx-beta"/>
    <property type="match status" value="1"/>
</dbReference>
<gene>
    <name evidence="12" type="ORF">Baya_3266</name>
</gene>
<sequence length="2177" mass="243925">MGVVHYVWTLLTLSYILPLSQAKSVLRWNFGLQVFRGQSVPVTAKELQFNIDEKSEACKVEVVLNEPVTQRVGKLSPQAFDCYFQPDEVKYTHNGSPLLEEDTVMLRVYRFAQSETFTETFLLRVQVLEAPRSLIEFGKVPLVVAEFYSISNPIDSSVLTFRSEPDMICTVRLLTSEISVPMLGQIVKEDPAQRDQASEPIAVLRKGRQTAVSCPGNKACTHNYKEVRFLKTSCSEFLTSGLKYQHLSPPSPEIDYLPLRVEIRDQNSRALLEAESVWLPVLIHGAMQNQPPHAAFMSVFILEVDQFILTPMTTAALDAKDDETPQTQLVFNVTKPPAEGYITHLDDHTKAVFSFSWQDLNDMKIAYQPPNSSHTSRKNIEVDFQAIDGFFATSHPIMMHISIRTAETNAPRVSWNLGLDLLEGQSRPITWENLQIVDNDNIDTVTLVAVDGPLHGQLSVRGGKGFMFKVKDLREGVVVYHHSDSDTTRDYIVFKITDGRHSIRHKFPINILPKDDTPPFLINNVAFEVEEGGLVLVEEYMLIASDLDSSNDYIHYQLVTFPRAGNIIRKISAHEPGVPVKTFMQKDILQGLIYYRHTGEEIFEDSFDFILSDIHEPPNLSDTHTVVVHVFPVKDQLPVEVTGTVRSITVKETDIVYITQSHLHFQAPEHPDTDLMYFITQSCFSPSKPQLPDAGRLFYTDTTKSLKKDAMIPVLKSFTQHAVTHHKIAYMPPIEDIGPEPLFVQFVFSVNDQRGGTLTGLIFNITVTPVDNQVPEMFTNLLRVEEGGSSFLMEEHLLVHDADSPKEKLRVKLQTQPRHGRMELKGVVLTEGESFYLQDLKALRVRYIHDDSETTRDSVGLTITDGFNSAQTELLVQILPVNDEPPQLDLGLKDGLSCKEGSQVQITAEYLFATDADSDDTQLTYMLARTPARGVLQRNGVTVDKFSQLDVINGIIFYLHTGGEIGPDPISDTVTLIVSDGEAGTDSCCQEDAVPPPVPLHGTLPVYDLNVTVIPVNNKAPSIIIGNALVVDEGSSVCLCGDLLLAEDPDTKPDQLQFSLKIPPQYGFLENTLPSPGFEKSNAGIQVDSFSQFHLSSGFINYVQSVHQGMEPTADYFTVTVSDGDHKSDPVTFYIVINPTNDEAPSLFLHNFTVMEGGMKDLNDAILDAVDLDAPPDLLSFTILVPPAHGTLLHGINGLDISQYKDMGQDILKRSLPVQSFTIQALQQGMKIMYMHDDTETHEDTFSMQLTDGRHTIQGTAWVHILPVNDEKPRLIKNVGLEVEALGRRVITSVVLEAEDHDTPSNQVYYVLNAIPNFGHLQLKTETGVTDLNAGLNFTQDDVEMNRLLYKHTTFSGFKGHDRFQFFLTDRDNETPPQSFFITVQFVQKGDIALITNPVTISEGERVVLTTDILMATDSGSQPTELVYTVIVPPQYGHLHMVQYPGIPLLSFTQMDVASHQVCYTHDNNHFTDHDTFSFDISNGLTSIGSRLHFTVEHHDRIPPTLSINTGLQLTESTTKTISPEHLQLTDPDTAVENLTYIVVQPPQYGKLLLNGFPMSQTHFTQLDIDNMRLSYQHLNSFAKIDRFTFQPTDGINKGYLEYRQLREQAAVFTIQIEVIDKTPPHIVTKGTPSTVKYLQNNQQGIYITSKDLQASDADSPSQALEFIITRPPSFGYLENAITGRCINRLFINAIYNDEQDNNLNICGYIKGRFTQKDVDQKAVRYVIPSDMEVTSDSFEFQLTDPAGNILLPEIMELRWSRVELTASCYRVCENSGTLAVQVMRSGNSVDPAYVGIQVEEGTAKMGKDFTPSSASLIQFDPGVNVKFWNIYLNDDGLEENHEKLEVVLKAQKNAVLGVRSRALVEIVDPRHGRCDPDDLIVEKDKTKSSVIPPPRVLRPPPPPTPGTAEEDYTPDPNTGLVWENYPPRGDVPYRTQFIRFNGGEASDQPTFSQERTQSRVLGNSESGGRQKSAHPNWFHRLTPIRTEVEIPVPRVHPELEITPIWNWPGDSADSRSSEIPQKGLFHTGFTSAVHQQKSAKVISVGCLPGWTHYRQRCYIVGPGVASWRNAQQACTVLDSYLTSVRSKKHMKWLWRFAGKQPFWIGLSGSPGRWFWADSTPLKFSRLKKNKASISHALSGTSHSCVLARDQKEWTRENCTTIEEHKYICSAQAEISK</sequence>
<feature type="domain" description="C-type lectin" evidence="11">
    <location>
        <begin position="2054"/>
        <end position="2159"/>
    </location>
</feature>
<evidence type="ECO:0000259" key="11">
    <source>
        <dbReference type="PROSITE" id="PS50041"/>
    </source>
</evidence>
<feature type="repeat" description="CSPG" evidence="8">
    <location>
        <begin position="1390"/>
        <end position="1482"/>
    </location>
</feature>
<dbReference type="PROSITE" id="PS51854">
    <property type="entry name" value="CSPG"/>
    <property type="match status" value="11"/>
</dbReference>
<dbReference type="Gene3D" id="2.60.40.2030">
    <property type="match status" value="1"/>
</dbReference>
<keyword evidence="2" id="KW-0479">Metal-binding</keyword>
<feature type="region of interest" description="Disordered" evidence="9">
    <location>
        <begin position="1943"/>
        <end position="1975"/>
    </location>
</feature>
<dbReference type="Gene3D" id="3.10.100.10">
    <property type="entry name" value="Mannose-Binding Protein A, subunit A"/>
    <property type="match status" value="1"/>
</dbReference>
<comment type="caution">
    <text evidence="12">The sequence shown here is derived from an EMBL/GenBank/DDBJ whole genome shotgun (WGS) entry which is preliminary data.</text>
</comment>
<dbReference type="SMART" id="SM00237">
    <property type="entry name" value="Calx_beta"/>
    <property type="match status" value="1"/>
</dbReference>
<evidence type="ECO:0000256" key="3">
    <source>
        <dbReference type="ARBA" id="ARBA00022729"/>
    </source>
</evidence>
<evidence type="ECO:0000256" key="2">
    <source>
        <dbReference type="ARBA" id="ARBA00022723"/>
    </source>
</evidence>
<evidence type="ECO:0000256" key="9">
    <source>
        <dbReference type="SAM" id="MobiDB-lite"/>
    </source>
</evidence>
<feature type="repeat" description="CSPG" evidence="8">
    <location>
        <begin position="1272"/>
        <end position="1369"/>
    </location>
</feature>
<dbReference type="SUPFAM" id="SSF56436">
    <property type="entry name" value="C-type lectin-like"/>
    <property type="match status" value="1"/>
</dbReference>
<dbReference type="InterPro" id="IPR045658">
    <property type="entry name" value="FRAS1-rel_N"/>
</dbReference>
<dbReference type="GO" id="GO:0016020">
    <property type="term" value="C:membrane"/>
    <property type="evidence" value="ECO:0007669"/>
    <property type="project" value="InterPro"/>
</dbReference>
<keyword evidence="4" id="KW-0677">Repeat</keyword>
<feature type="signal peptide" evidence="10">
    <location>
        <begin position="1"/>
        <end position="22"/>
    </location>
</feature>
<dbReference type="InterPro" id="IPR003644">
    <property type="entry name" value="Calx_beta"/>
</dbReference>
<protein>
    <submittedName>
        <fullName evidence="12">FRAS1-related extracellular matrix protein 1</fullName>
    </submittedName>
</protein>
<comment type="similarity">
    <text evidence="1">Belongs to the FRAS1 family.</text>
</comment>
<feature type="compositionally biased region" description="Basic and acidic residues" evidence="9">
    <location>
        <begin position="1875"/>
        <end position="1888"/>
    </location>
</feature>
<feature type="repeat" description="CSPG" evidence="8">
    <location>
        <begin position="773"/>
        <end position="864"/>
    </location>
</feature>
<reference evidence="12 13" key="1">
    <citation type="journal article" date="2019" name="Genome Biol. Evol.">
        <title>Whole-Genome Sequencing of the Giant Devil Catfish, Bagarius yarrelli.</title>
        <authorList>
            <person name="Jiang W."/>
            <person name="Lv Y."/>
            <person name="Cheng L."/>
            <person name="Yang K."/>
            <person name="Chao B."/>
            <person name="Wang X."/>
            <person name="Li Y."/>
            <person name="Pan X."/>
            <person name="You X."/>
            <person name="Zhang Y."/>
            <person name="Yang J."/>
            <person name="Li J."/>
            <person name="Zhang X."/>
            <person name="Liu S."/>
            <person name="Sun C."/>
            <person name="Yang J."/>
            <person name="Shi Q."/>
        </authorList>
    </citation>
    <scope>NUCLEOTIDE SEQUENCE [LARGE SCALE GENOMIC DNA]</scope>
    <source>
        <strain evidence="12">JWS20170419001</strain>
        <tissue evidence="12">Muscle</tissue>
    </source>
</reference>
<dbReference type="PANTHER" id="PTHR45739">
    <property type="entry name" value="MATRIX PROTEIN, PUTATIVE-RELATED"/>
    <property type="match status" value="1"/>
</dbReference>
<dbReference type="Proteomes" id="UP000319801">
    <property type="component" value="Unassembled WGS sequence"/>
</dbReference>
<feature type="repeat" description="CSPG" evidence="8">
    <location>
        <begin position="1143"/>
        <end position="1251"/>
    </location>
</feature>
<dbReference type="Pfam" id="PF19309">
    <property type="entry name" value="Frem_N"/>
    <property type="match status" value="1"/>
</dbReference>
<dbReference type="InterPro" id="IPR016186">
    <property type="entry name" value="C-type_lectin-like/link_sf"/>
</dbReference>
<dbReference type="GO" id="GO:0007155">
    <property type="term" value="P:cell adhesion"/>
    <property type="evidence" value="ECO:0007669"/>
    <property type="project" value="UniProtKB-KW"/>
</dbReference>
<dbReference type="Pfam" id="PF16184">
    <property type="entry name" value="Cadherin_3"/>
    <property type="match status" value="10"/>
</dbReference>
<evidence type="ECO:0000256" key="10">
    <source>
        <dbReference type="SAM" id="SignalP"/>
    </source>
</evidence>
<evidence type="ECO:0000256" key="5">
    <source>
        <dbReference type="ARBA" id="ARBA00022837"/>
    </source>
</evidence>
<dbReference type="InterPro" id="IPR016187">
    <property type="entry name" value="CTDL_fold"/>
</dbReference>
<feature type="repeat" description="CSPG" evidence="8">
    <location>
        <begin position="1625"/>
        <end position="1744"/>
    </location>
</feature>
<dbReference type="InterPro" id="IPR039005">
    <property type="entry name" value="CSPG_rpt"/>
</dbReference>
<dbReference type="GO" id="GO:0009653">
    <property type="term" value="P:anatomical structure morphogenesis"/>
    <property type="evidence" value="ECO:0007669"/>
    <property type="project" value="TreeGrafter"/>
</dbReference>
<feature type="repeat" description="CSPG" evidence="8">
    <location>
        <begin position="1503"/>
        <end position="1593"/>
    </location>
</feature>
<evidence type="ECO:0000256" key="1">
    <source>
        <dbReference type="ARBA" id="ARBA00005529"/>
    </source>
</evidence>
<evidence type="ECO:0000313" key="12">
    <source>
        <dbReference type="EMBL" id="TSK53706.1"/>
    </source>
</evidence>
<dbReference type="SUPFAM" id="SSF141072">
    <property type="entry name" value="CalX-like"/>
    <property type="match status" value="1"/>
</dbReference>
<keyword evidence="7" id="KW-0325">Glycoprotein</keyword>